<dbReference type="Pfam" id="PF19516">
    <property type="entry name" value="DUF6049"/>
    <property type="match status" value="1"/>
</dbReference>
<evidence type="ECO:0000313" key="4">
    <source>
        <dbReference type="Proteomes" id="UP001381003"/>
    </source>
</evidence>
<dbReference type="EMBL" id="CP104874">
    <property type="protein sequence ID" value="WWF06580.1"/>
    <property type="molecule type" value="Genomic_DNA"/>
</dbReference>
<feature type="signal peptide" evidence="2">
    <location>
        <begin position="1"/>
        <end position="35"/>
    </location>
</feature>
<evidence type="ECO:0000313" key="3">
    <source>
        <dbReference type="EMBL" id="WWF06580.1"/>
    </source>
</evidence>
<evidence type="ECO:0000256" key="2">
    <source>
        <dbReference type="SAM" id="SignalP"/>
    </source>
</evidence>
<name>A0ABZ2FJU1_9MICO</name>
<evidence type="ECO:0000256" key="1">
    <source>
        <dbReference type="SAM" id="MobiDB-lite"/>
    </source>
</evidence>
<accession>A0ABZ2FJU1</accession>
<keyword evidence="4" id="KW-1185">Reference proteome</keyword>
<organism evidence="3 4">
    <name type="scientific">Janibacter terrae</name>
    <dbReference type="NCBI Taxonomy" id="103817"/>
    <lineage>
        <taxon>Bacteria</taxon>
        <taxon>Bacillati</taxon>
        <taxon>Actinomycetota</taxon>
        <taxon>Actinomycetes</taxon>
        <taxon>Micrococcales</taxon>
        <taxon>Intrasporangiaceae</taxon>
        <taxon>Janibacter</taxon>
    </lineage>
</organism>
<sequence>MAAARRRRLTRGGAALLLAAPVLLPGLAVPTSAMSAGRAAEPGDARITITSITPVVDGDGTATVRGRVTNTGNGTLEDQRMALVVQPGETDRAGLDAWAEGEEPVLGTALDTTSRLDVPSGGSTPFALTVDGADLLPGTAAGAVRLSVQTEATAVHTFLGVHRAKEYEPLRMVWGLPLLLPGDRELFGESGTTRTQTWQEAVGPDSRLARLTADPPGEDEAWLLDPALLDVPQPSEDSGVEDTGISEEERTVRAERAATLRRRLVASRTLVLPDADADVAAGAASPEAHRLVGPRVKRGTSVARGLGARSDVMWPADGLVTSERASALYQLRPSGNRPTVLVPDTSLQPGGFTPTGGTRTSDGTPLVVSDSVLSDLVSDLESTDDVPLARQRLVAETAELLGERPGTSRTVLVVPDRDSQPEVDAWQLLRDGAGRIPWLEPGSLSSVLAESAQADPTFLARTPGQIAEATKGDPAPAPLLTPERARRVQRDERAMATFASVRSDGTSWRRVVQPALHQLTSTRWRSDSYDFIRLHRHLHDAVTLARDDLVVSSGDVNFFADTGRLQITVINNTDVELSNLVVRLTPRNPSLRIDAPPDPVTIGPGGRQTVTVQASALAAGQVPVDVGVTTPAGHRLSAPATLHVRVRPTGDSIYWLVGGAAVLLLAAGTWRSVRGGRRSPAATARTTEPEGHDA</sequence>
<feature type="chain" id="PRO_5045820687" evidence="2">
    <location>
        <begin position="36"/>
        <end position="694"/>
    </location>
</feature>
<keyword evidence="2" id="KW-0732">Signal</keyword>
<feature type="region of interest" description="Disordered" evidence="1">
    <location>
        <begin position="674"/>
        <end position="694"/>
    </location>
</feature>
<gene>
    <name evidence="3" type="ORF">N5P18_06845</name>
</gene>
<dbReference type="Proteomes" id="UP001381003">
    <property type="component" value="Chromosome"/>
</dbReference>
<reference evidence="3 4" key="1">
    <citation type="submission" date="2022-09" db="EMBL/GenBank/DDBJ databases">
        <title>Complete genome sequence of Janibacter terrae strain COS04-44, PCL-degrading bacteria isolated from oil spilled coast.</title>
        <authorList>
            <person name="Park H."/>
            <person name="Kim J.Y."/>
            <person name="An S.H."/>
            <person name="Lee C.M."/>
            <person name="Weon H.-Y."/>
        </authorList>
    </citation>
    <scope>NUCLEOTIDE SEQUENCE [LARGE SCALE GENOMIC DNA]</scope>
    <source>
        <strain evidence="3 4">COS04-44</strain>
    </source>
</reference>
<protein>
    <submittedName>
        <fullName evidence="3">DUF6049 family protein</fullName>
    </submittedName>
</protein>
<dbReference type="RefSeq" id="WP_338539101.1">
    <property type="nucleotide sequence ID" value="NZ_CP104874.1"/>
</dbReference>
<proteinExistence type="predicted"/>
<feature type="region of interest" description="Disordered" evidence="1">
    <location>
        <begin position="230"/>
        <end position="250"/>
    </location>
</feature>
<dbReference type="InterPro" id="IPR046112">
    <property type="entry name" value="DUF6049"/>
</dbReference>